<protein>
    <submittedName>
        <fullName evidence="5">RWD domain-containing protein</fullName>
    </submittedName>
</protein>
<dbReference type="Proteomes" id="UP000267029">
    <property type="component" value="Unassembled WGS sequence"/>
</dbReference>
<dbReference type="GO" id="GO:0009893">
    <property type="term" value="P:positive regulation of metabolic process"/>
    <property type="evidence" value="ECO:0007669"/>
    <property type="project" value="UniProtKB-ARBA"/>
</dbReference>
<dbReference type="InterPro" id="IPR016135">
    <property type="entry name" value="UBQ-conjugating_enzyme/RWD"/>
</dbReference>
<keyword evidence="4" id="KW-1185">Reference proteome</keyword>
<dbReference type="InterPro" id="IPR006575">
    <property type="entry name" value="RWD_dom"/>
</dbReference>
<dbReference type="WBParaSite" id="MCU_010653-RA">
    <property type="protein sequence ID" value="MCU_010653-RA"/>
    <property type="gene ID" value="MCU_010653"/>
</dbReference>
<dbReference type="Pfam" id="PF16543">
    <property type="entry name" value="DFRP_C"/>
    <property type="match status" value="1"/>
</dbReference>
<keyword evidence="1" id="KW-0175">Coiled coil</keyword>
<proteinExistence type="predicted"/>
<evidence type="ECO:0000313" key="3">
    <source>
        <dbReference type="EMBL" id="VDD77280.1"/>
    </source>
</evidence>
<feature type="domain" description="RWD" evidence="2">
    <location>
        <begin position="10"/>
        <end position="116"/>
    </location>
</feature>
<dbReference type="FunFam" id="3.10.110.10:FF:000050">
    <property type="entry name" value="eIF-2-alpha kinase GCN2"/>
    <property type="match status" value="1"/>
</dbReference>
<dbReference type="PROSITE" id="PS50908">
    <property type="entry name" value="RWD"/>
    <property type="match status" value="1"/>
</dbReference>
<reference evidence="3 4" key="1">
    <citation type="submission" date="2018-10" db="EMBL/GenBank/DDBJ databases">
        <authorList>
            <consortium name="Pathogen Informatics"/>
        </authorList>
    </citation>
    <scope>NUCLEOTIDE SEQUENCE [LARGE SCALE GENOMIC DNA]</scope>
</reference>
<dbReference type="GO" id="GO:0051246">
    <property type="term" value="P:regulation of protein metabolic process"/>
    <property type="evidence" value="ECO:0007669"/>
    <property type="project" value="UniProtKB-ARBA"/>
</dbReference>
<sequence>MSSPQEEQNSEIEVLASIYEGSFRQLSPNPPHHFEIDVKGHATDNPETAVTCTLFFKYSPKYPLEAPLFEIRRPIGLSDDQNFELVILISDVIQRSIGTVMIFDIVSEVQQKLDEFSDEAINQVKAQKEKNARLKSLAEAEAEKRVFSGTRVTVESFNNWNRNFMAEMKAKKEAEEEKNKKLPGGQTAVSVKRLTGREMFLRDNQFDDSDLTFLAQEGGEIVEVDEKLFVDIGDIDLDDLEDDELEAKDQPAAATT</sequence>
<dbReference type="Gene3D" id="3.10.110.10">
    <property type="entry name" value="Ubiquitin Conjugating Enzyme"/>
    <property type="match status" value="1"/>
</dbReference>
<accession>A0A0R3U8R2</accession>
<dbReference type="SMART" id="SM00591">
    <property type="entry name" value="RWD"/>
    <property type="match status" value="1"/>
</dbReference>
<organism evidence="5">
    <name type="scientific">Mesocestoides corti</name>
    <name type="common">Flatworm</name>
    <dbReference type="NCBI Taxonomy" id="53468"/>
    <lineage>
        <taxon>Eukaryota</taxon>
        <taxon>Metazoa</taxon>
        <taxon>Spiralia</taxon>
        <taxon>Lophotrochozoa</taxon>
        <taxon>Platyhelminthes</taxon>
        <taxon>Cestoda</taxon>
        <taxon>Eucestoda</taxon>
        <taxon>Cyclophyllidea</taxon>
        <taxon>Mesocestoididae</taxon>
        <taxon>Mesocestoides</taxon>
    </lineage>
</organism>
<dbReference type="InterPro" id="IPR032378">
    <property type="entry name" value="ZC3H15/TMA46_C"/>
</dbReference>
<dbReference type="GO" id="GO:0033554">
    <property type="term" value="P:cellular response to stress"/>
    <property type="evidence" value="ECO:0007669"/>
    <property type="project" value="UniProtKB-ARBA"/>
</dbReference>
<dbReference type="PANTHER" id="PTHR12292">
    <property type="entry name" value="RWD DOMAIN-CONTAINING PROTEIN"/>
    <property type="match status" value="1"/>
</dbReference>
<dbReference type="GO" id="GO:0010468">
    <property type="term" value="P:regulation of gene expression"/>
    <property type="evidence" value="ECO:0007669"/>
    <property type="project" value="UniProtKB-ARBA"/>
</dbReference>
<dbReference type="AlphaFoldDB" id="A0A0R3U8R2"/>
<dbReference type="SUPFAM" id="SSF54495">
    <property type="entry name" value="UBC-like"/>
    <property type="match status" value="1"/>
</dbReference>
<evidence type="ECO:0000313" key="5">
    <source>
        <dbReference type="WBParaSite" id="MCU_010653-RA"/>
    </source>
</evidence>
<reference evidence="5" key="2">
    <citation type="submission" date="2019-11" db="UniProtKB">
        <authorList>
            <consortium name="WormBaseParasite"/>
        </authorList>
    </citation>
    <scope>IDENTIFICATION</scope>
</reference>
<name>A0A0R3U8R2_MESCO</name>
<evidence type="ECO:0000313" key="4">
    <source>
        <dbReference type="Proteomes" id="UP000267029"/>
    </source>
</evidence>
<dbReference type="InterPro" id="IPR040213">
    <property type="entry name" value="GIR2-like"/>
</dbReference>
<dbReference type="EMBL" id="UXSR01000712">
    <property type="protein sequence ID" value="VDD77280.1"/>
    <property type="molecule type" value="Genomic_DNA"/>
</dbReference>
<evidence type="ECO:0000256" key="1">
    <source>
        <dbReference type="SAM" id="Coils"/>
    </source>
</evidence>
<feature type="coiled-coil region" evidence="1">
    <location>
        <begin position="117"/>
        <end position="144"/>
    </location>
</feature>
<dbReference type="OrthoDB" id="277175at2759"/>
<dbReference type="Pfam" id="PF05773">
    <property type="entry name" value="RWD"/>
    <property type="match status" value="1"/>
</dbReference>
<evidence type="ECO:0000259" key="2">
    <source>
        <dbReference type="PROSITE" id="PS50908"/>
    </source>
</evidence>
<dbReference type="STRING" id="53468.A0A0R3U8R2"/>
<gene>
    <name evidence="3" type="ORF">MCOS_LOCUS3283</name>
</gene>